<gene>
    <name evidence="2" type="ORF">TDIB3V08_LOCUS2333</name>
</gene>
<organism evidence="2">
    <name type="scientific">Timema douglasi</name>
    <name type="common">Walking stick</name>
    <dbReference type="NCBI Taxonomy" id="61478"/>
    <lineage>
        <taxon>Eukaryota</taxon>
        <taxon>Metazoa</taxon>
        <taxon>Ecdysozoa</taxon>
        <taxon>Arthropoda</taxon>
        <taxon>Hexapoda</taxon>
        <taxon>Insecta</taxon>
        <taxon>Pterygota</taxon>
        <taxon>Neoptera</taxon>
        <taxon>Polyneoptera</taxon>
        <taxon>Phasmatodea</taxon>
        <taxon>Timematodea</taxon>
        <taxon>Timematoidea</taxon>
        <taxon>Timematidae</taxon>
        <taxon>Timema</taxon>
    </lineage>
</organism>
<reference evidence="2" key="1">
    <citation type="submission" date="2020-11" db="EMBL/GenBank/DDBJ databases">
        <authorList>
            <person name="Tran Van P."/>
        </authorList>
    </citation>
    <scope>NUCLEOTIDE SEQUENCE</scope>
</reference>
<sequence>MTLGKYQDIQYNFQRDNTYDCAIPGLPFVQIVSVFAYFKGNAEIREDFSRRRGGKNHVQHSMATDSFVERSSFFNDNGTKKRNRKRRNNTGGDSKDWSLRGRYLQAADALSRAPVESNKSDMANGHPLSGRVENILFHTFFPTSLSLTGGSNGWLRHKRQIQPHNN</sequence>
<feature type="region of interest" description="Disordered" evidence="1">
    <location>
        <begin position="73"/>
        <end position="97"/>
    </location>
</feature>
<accession>A0A7R8VCM1</accession>
<dbReference type="AlphaFoldDB" id="A0A7R8VCM1"/>
<evidence type="ECO:0000256" key="1">
    <source>
        <dbReference type="SAM" id="MobiDB-lite"/>
    </source>
</evidence>
<protein>
    <submittedName>
        <fullName evidence="2">Uncharacterized protein</fullName>
    </submittedName>
</protein>
<name>A0A7R8VCM1_TIMDO</name>
<evidence type="ECO:0000313" key="2">
    <source>
        <dbReference type="EMBL" id="CAD7195970.1"/>
    </source>
</evidence>
<proteinExistence type="predicted"/>
<dbReference type="EMBL" id="OA564959">
    <property type="protein sequence ID" value="CAD7195970.1"/>
    <property type="molecule type" value="Genomic_DNA"/>
</dbReference>